<comment type="caution">
    <text evidence="1">The sequence shown here is derived from an EMBL/GenBank/DDBJ whole genome shotgun (WGS) entry which is preliminary data.</text>
</comment>
<organism evidence="1 2">
    <name type="scientific">Brassica carinata</name>
    <name type="common">Ethiopian mustard</name>
    <name type="synonym">Abyssinian cabbage</name>
    <dbReference type="NCBI Taxonomy" id="52824"/>
    <lineage>
        <taxon>Eukaryota</taxon>
        <taxon>Viridiplantae</taxon>
        <taxon>Streptophyta</taxon>
        <taxon>Embryophyta</taxon>
        <taxon>Tracheophyta</taxon>
        <taxon>Spermatophyta</taxon>
        <taxon>Magnoliopsida</taxon>
        <taxon>eudicotyledons</taxon>
        <taxon>Gunneridae</taxon>
        <taxon>Pentapetalae</taxon>
        <taxon>rosids</taxon>
        <taxon>malvids</taxon>
        <taxon>Brassicales</taxon>
        <taxon>Brassicaceae</taxon>
        <taxon>Brassiceae</taxon>
        <taxon>Brassica</taxon>
    </lineage>
</organism>
<evidence type="ECO:0000313" key="1">
    <source>
        <dbReference type="EMBL" id="KAG2333672.1"/>
    </source>
</evidence>
<evidence type="ECO:0000313" key="2">
    <source>
        <dbReference type="Proteomes" id="UP000886595"/>
    </source>
</evidence>
<accession>A0A8X8BH31</accession>
<keyword evidence="2" id="KW-1185">Reference proteome</keyword>
<gene>
    <name evidence="1" type="ORF">Bca52824_004852</name>
</gene>
<dbReference type="AlphaFoldDB" id="A0A8X8BH31"/>
<reference evidence="1 2" key="1">
    <citation type="submission" date="2020-02" db="EMBL/GenBank/DDBJ databases">
        <authorList>
            <person name="Ma Q."/>
            <person name="Huang Y."/>
            <person name="Song X."/>
            <person name="Pei D."/>
        </authorList>
    </citation>
    <scope>NUCLEOTIDE SEQUENCE [LARGE SCALE GENOMIC DNA]</scope>
    <source>
        <strain evidence="1">Sxm20200214</strain>
        <tissue evidence="1">Leaf</tissue>
    </source>
</reference>
<name>A0A8X8BH31_BRACI</name>
<protein>
    <submittedName>
        <fullName evidence="1">Uncharacterized protein</fullName>
    </submittedName>
</protein>
<sequence length="72" mass="8234">MNLLMAKLLTVRTCHLEKLARKSNAPHAVTKTAGAFVVELTRREHVTRTKECVHRNVYPDHKKLSQEPTSKI</sequence>
<dbReference type="EMBL" id="JAAMPC010000001">
    <property type="protein sequence ID" value="KAG2333672.1"/>
    <property type="molecule type" value="Genomic_DNA"/>
</dbReference>
<dbReference type="Proteomes" id="UP000886595">
    <property type="component" value="Unassembled WGS sequence"/>
</dbReference>
<proteinExistence type="predicted"/>